<reference evidence="9" key="2">
    <citation type="journal article" date="2008" name="Genome Biol.">
        <title>Improved genome assembly and evidence-based global gene model set for the chordate Ciona intestinalis: new insight into intron and operon populations.</title>
        <authorList>
            <person name="Satou Y."/>
            <person name="Mineta K."/>
            <person name="Ogasawara M."/>
            <person name="Sasakura Y."/>
            <person name="Shoguchi E."/>
            <person name="Ueno K."/>
            <person name="Yamada L."/>
            <person name="Matsumoto J."/>
            <person name="Wasserscheid J."/>
            <person name="Dewar K."/>
            <person name="Wiley G.B."/>
            <person name="Macmil S.L."/>
            <person name="Roe B.A."/>
            <person name="Zeller R.W."/>
            <person name="Hastings K.E."/>
            <person name="Lemaire P."/>
            <person name="Lindquist E."/>
            <person name="Endo T."/>
            <person name="Hotta K."/>
            <person name="Inaba K."/>
        </authorList>
    </citation>
    <scope>NUCLEOTIDE SEQUENCE [LARGE SCALE GENOMIC DNA]</scope>
    <source>
        <strain evidence="9">wild type</strain>
    </source>
</reference>
<reference evidence="9" key="4">
    <citation type="submission" date="2025-09" db="UniProtKB">
        <authorList>
            <consortium name="Ensembl"/>
        </authorList>
    </citation>
    <scope>IDENTIFICATION</scope>
</reference>
<dbReference type="FunCoup" id="F6TJ37">
    <property type="interactions" value="19"/>
</dbReference>
<comment type="cofactor">
    <cofactor evidence="1">
        <name>FAD</name>
        <dbReference type="ChEBI" id="CHEBI:57692"/>
    </cofactor>
</comment>
<keyword evidence="10" id="KW-1185">Reference proteome</keyword>
<dbReference type="EMBL" id="EAAA01001516">
    <property type="status" value="NOT_ANNOTATED_CDS"/>
    <property type="molecule type" value="Genomic_DNA"/>
</dbReference>
<comment type="similarity">
    <text evidence="3">Belongs to the flavin monoamine oxidase family.</text>
</comment>
<evidence type="ECO:0000256" key="1">
    <source>
        <dbReference type="ARBA" id="ARBA00001974"/>
    </source>
</evidence>
<evidence type="ECO:0000256" key="7">
    <source>
        <dbReference type="ARBA" id="ARBA00023002"/>
    </source>
</evidence>
<dbReference type="HOGENOM" id="CLU_067485_1_0_1"/>
<dbReference type="Proteomes" id="UP000008144">
    <property type="component" value="Chromosome 2"/>
</dbReference>
<evidence type="ECO:0000313" key="9">
    <source>
        <dbReference type="Ensembl" id="ENSCINP00000021792.2"/>
    </source>
</evidence>
<dbReference type="GeneTree" id="ENSGT00940000167615"/>
<accession>F6TJ37</accession>
<dbReference type="SUPFAM" id="SSF54373">
    <property type="entry name" value="FAD-linked reductases, C-terminal domain"/>
    <property type="match status" value="1"/>
</dbReference>
<dbReference type="PANTHER" id="PTHR10742">
    <property type="entry name" value="FLAVIN MONOAMINE OXIDASE"/>
    <property type="match status" value="1"/>
</dbReference>
<evidence type="ECO:0000256" key="2">
    <source>
        <dbReference type="ARBA" id="ARBA00004496"/>
    </source>
</evidence>
<feature type="domain" description="Amine oxidase" evidence="8">
    <location>
        <begin position="18"/>
        <end position="322"/>
    </location>
</feature>
<organism evidence="9 10">
    <name type="scientific">Ciona intestinalis</name>
    <name type="common">Transparent sea squirt</name>
    <name type="synonym">Ascidia intestinalis</name>
    <dbReference type="NCBI Taxonomy" id="7719"/>
    <lineage>
        <taxon>Eukaryota</taxon>
        <taxon>Metazoa</taxon>
        <taxon>Chordata</taxon>
        <taxon>Tunicata</taxon>
        <taxon>Ascidiacea</taxon>
        <taxon>Phlebobranchia</taxon>
        <taxon>Cionidae</taxon>
        <taxon>Ciona</taxon>
    </lineage>
</organism>
<dbReference type="Pfam" id="PF01593">
    <property type="entry name" value="Amino_oxidase"/>
    <property type="match status" value="1"/>
</dbReference>
<dbReference type="InterPro" id="IPR050281">
    <property type="entry name" value="Flavin_monoamine_oxidase"/>
</dbReference>
<evidence type="ECO:0000313" key="10">
    <source>
        <dbReference type="Proteomes" id="UP000008144"/>
    </source>
</evidence>
<dbReference type="STRING" id="7719.ENSCINP00000021792"/>
<dbReference type="InParanoid" id="F6TJ37"/>
<keyword evidence="5" id="KW-0285">Flavoprotein</keyword>
<dbReference type="Gene3D" id="3.50.50.60">
    <property type="entry name" value="FAD/NAD(P)-binding domain"/>
    <property type="match status" value="1"/>
</dbReference>
<dbReference type="Ensembl" id="ENSCINT00000022038.2">
    <property type="protein sequence ID" value="ENSCINP00000021792.2"/>
    <property type="gene ID" value="ENSCING00000011396.2"/>
</dbReference>
<dbReference type="InterPro" id="IPR036188">
    <property type="entry name" value="FAD/NAD-bd_sf"/>
</dbReference>
<dbReference type="SUPFAM" id="SSF51905">
    <property type="entry name" value="FAD/NAD(P)-binding domain"/>
    <property type="match status" value="1"/>
</dbReference>
<gene>
    <name evidence="9" type="primary">LOC100183817</name>
</gene>
<dbReference type="PANTHER" id="PTHR10742:SF405">
    <property type="entry name" value="PEROXISOMAL N(1)-ACETYL-SPERMINE_SPERMIDINE OXIDASE"/>
    <property type="match status" value="1"/>
</dbReference>
<reference evidence="10" key="1">
    <citation type="journal article" date="2002" name="Science">
        <title>The draft genome of Ciona intestinalis: insights into chordate and vertebrate origins.</title>
        <authorList>
            <person name="Dehal P."/>
            <person name="Satou Y."/>
            <person name="Campbell R.K."/>
            <person name="Chapman J."/>
            <person name="Degnan B."/>
            <person name="De Tomaso A."/>
            <person name="Davidson B."/>
            <person name="Di Gregorio A."/>
            <person name="Gelpke M."/>
            <person name="Goodstein D.M."/>
            <person name="Harafuji N."/>
            <person name="Hastings K.E."/>
            <person name="Ho I."/>
            <person name="Hotta K."/>
            <person name="Huang W."/>
            <person name="Kawashima T."/>
            <person name="Lemaire P."/>
            <person name="Martinez D."/>
            <person name="Meinertzhagen I.A."/>
            <person name="Necula S."/>
            <person name="Nonaka M."/>
            <person name="Putnam N."/>
            <person name="Rash S."/>
            <person name="Saiga H."/>
            <person name="Satake M."/>
            <person name="Terry A."/>
            <person name="Yamada L."/>
            <person name="Wang H.G."/>
            <person name="Awazu S."/>
            <person name="Azumi K."/>
            <person name="Boore J."/>
            <person name="Branno M."/>
            <person name="Chin-Bow S."/>
            <person name="DeSantis R."/>
            <person name="Doyle S."/>
            <person name="Francino P."/>
            <person name="Keys D.N."/>
            <person name="Haga S."/>
            <person name="Hayashi H."/>
            <person name="Hino K."/>
            <person name="Imai K.S."/>
            <person name="Inaba K."/>
            <person name="Kano S."/>
            <person name="Kobayashi K."/>
            <person name="Kobayashi M."/>
            <person name="Lee B.I."/>
            <person name="Makabe K.W."/>
            <person name="Manohar C."/>
            <person name="Matassi G."/>
            <person name="Medina M."/>
            <person name="Mochizuki Y."/>
            <person name="Mount S."/>
            <person name="Morishita T."/>
            <person name="Miura S."/>
            <person name="Nakayama A."/>
            <person name="Nishizaka S."/>
            <person name="Nomoto H."/>
            <person name="Ohta F."/>
            <person name="Oishi K."/>
            <person name="Rigoutsos I."/>
            <person name="Sano M."/>
            <person name="Sasaki A."/>
            <person name="Sasakura Y."/>
            <person name="Shoguchi E."/>
            <person name="Shin-i T."/>
            <person name="Spagnuolo A."/>
            <person name="Stainier D."/>
            <person name="Suzuki M.M."/>
            <person name="Tassy O."/>
            <person name="Takatori N."/>
            <person name="Tokuoka M."/>
            <person name="Yagi K."/>
            <person name="Yoshizaki F."/>
            <person name="Wada S."/>
            <person name="Zhang C."/>
            <person name="Hyatt P.D."/>
            <person name="Larimer F."/>
            <person name="Detter C."/>
            <person name="Doggett N."/>
            <person name="Glavina T."/>
            <person name="Hawkins T."/>
            <person name="Richardson P."/>
            <person name="Lucas S."/>
            <person name="Kohara Y."/>
            <person name="Levine M."/>
            <person name="Satoh N."/>
            <person name="Rokhsar D.S."/>
        </authorList>
    </citation>
    <scope>NUCLEOTIDE SEQUENCE [LARGE SCALE GENOMIC DNA]</scope>
</reference>
<sequence>MKIYAGHTPVEKRLLEKLFKCLHNQECLLDGCSSLAQASLPNYNKYLELEGGNYTFDDGFAQVVNAVAEIIPSKNIQLNSVVTTIEWNIPNKSYTSESKVVVRYSLNGESHRVESDHVIVTLPLGCLKKLHKTMFNPPLPKSKASVINSIGFGILNKVILYYEEQFWEDDVMVMNLLWDELNDGNKFGIQIVNFHVLQDARSGKSYLGWASGDNAVKLERMSDEEISDVCTDLFRKCFGKEVSRPDAIYVTRWHSDPFSLGSYSYAAVNSNAEDNTVLAEPVVGDNNEKPQILFAGEATHPTFFSTVHGAYESGKREAERIIGMGYKIPSI</sequence>
<evidence type="ECO:0000256" key="3">
    <source>
        <dbReference type="ARBA" id="ARBA00005995"/>
    </source>
</evidence>
<evidence type="ECO:0000256" key="5">
    <source>
        <dbReference type="ARBA" id="ARBA00022630"/>
    </source>
</evidence>
<reference evidence="9" key="3">
    <citation type="submission" date="2025-08" db="UniProtKB">
        <authorList>
            <consortium name="Ensembl"/>
        </authorList>
    </citation>
    <scope>IDENTIFICATION</scope>
</reference>
<keyword evidence="7" id="KW-0560">Oxidoreductase</keyword>
<dbReference type="GO" id="GO:0005737">
    <property type="term" value="C:cytoplasm"/>
    <property type="evidence" value="ECO:0007669"/>
    <property type="project" value="UniProtKB-SubCell"/>
</dbReference>
<dbReference type="InterPro" id="IPR002937">
    <property type="entry name" value="Amino_oxidase"/>
</dbReference>
<dbReference type="GO" id="GO:0016491">
    <property type="term" value="F:oxidoreductase activity"/>
    <property type="evidence" value="ECO:0007669"/>
    <property type="project" value="UniProtKB-KW"/>
</dbReference>
<proteinExistence type="inferred from homology"/>
<dbReference type="OMA" id="GTHSMDE"/>
<protein>
    <submittedName>
        <fullName evidence="9">Spermine oxidase-like</fullName>
    </submittedName>
</protein>
<name>F6TJ37_CIOIN</name>
<keyword evidence="4" id="KW-0963">Cytoplasm</keyword>
<evidence type="ECO:0000256" key="6">
    <source>
        <dbReference type="ARBA" id="ARBA00022827"/>
    </source>
</evidence>
<dbReference type="AlphaFoldDB" id="F6TJ37"/>
<evidence type="ECO:0000259" key="8">
    <source>
        <dbReference type="Pfam" id="PF01593"/>
    </source>
</evidence>
<keyword evidence="6" id="KW-0274">FAD</keyword>
<comment type="subcellular location">
    <subcellularLocation>
        <location evidence="2">Cytoplasm</location>
    </subcellularLocation>
</comment>
<evidence type="ECO:0000256" key="4">
    <source>
        <dbReference type="ARBA" id="ARBA00022490"/>
    </source>
</evidence>